<proteinExistence type="predicted"/>
<dbReference type="PANTHER" id="PTHR43586:SF24">
    <property type="entry name" value="BLR4730 PROTEIN"/>
    <property type="match status" value="1"/>
</dbReference>
<dbReference type="AlphaFoldDB" id="A0A5P2HB21"/>
<dbReference type="Proteomes" id="UP000322822">
    <property type="component" value="Chromosome 2"/>
</dbReference>
<protein>
    <submittedName>
        <fullName evidence="3">Aminotransferase class V-fold PLP-dependent enzyme</fullName>
    </submittedName>
</protein>
<evidence type="ECO:0000259" key="2">
    <source>
        <dbReference type="Pfam" id="PF00266"/>
    </source>
</evidence>
<name>A0A5P2HB21_9BURK</name>
<accession>A0A5P2HB21</accession>
<organism evidence="3 4">
    <name type="scientific">Cupriavidus pauculus</name>
    <dbReference type="NCBI Taxonomy" id="82633"/>
    <lineage>
        <taxon>Bacteria</taxon>
        <taxon>Pseudomonadati</taxon>
        <taxon>Pseudomonadota</taxon>
        <taxon>Betaproteobacteria</taxon>
        <taxon>Burkholderiales</taxon>
        <taxon>Burkholderiaceae</taxon>
        <taxon>Cupriavidus</taxon>
    </lineage>
</organism>
<keyword evidence="3" id="KW-0032">Aminotransferase</keyword>
<keyword evidence="3" id="KW-0808">Transferase</keyword>
<keyword evidence="1" id="KW-0663">Pyridoxal phosphate</keyword>
<dbReference type="InterPro" id="IPR015421">
    <property type="entry name" value="PyrdxlP-dep_Trfase_major"/>
</dbReference>
<sequence length="425" mass="44973">MHGANAPVSAGECMEIPGHPTWRALDHEALARIRRETPAHGATAHFNNGSASLAPAAVLDALSGWIGRERAVGPHRALAEHAEPLGDVHASIGRLLGVPAHSIALAPSASAAWATALSGALQSSRPVHVISAASEYAANAAYLHVALRKGRIALTVLPADADTPLLEQVRQALRDMAPGAMPVVSLPAVSATFGTVLPLDGIGELVHARDGLFLLDASHLIGQRPFDVRASGADVLLFPPRKWLRGPRGLAAAHYSERALRLLDLPDGLDVRGAYWSADDMHVREGAIRFEPSEMHPGLKLAFRAASNYAQAVGLDRIAGTIAQVRGRIVTAIEAACGWLPREAADADNSALITYALPAHLPGAEALSDALRAQEIHTAAVGLQHTPWAFRSPDARALLRLTPHYYTSDDEIAALAAALAQYRRQ</sequence>
<dbReference type="Gene3D" id="3.40.640.10">
    <property type="entry name" value="Type I PLP-dependent aspartate aminotransferase-like (Major domain)"/>
    <property type="match status" value="1"/>
</dbReference>
<evidence type="ECO:0000256" key="1">
    <source>
        <dbReference type="ARBA" id="ARBA00022898"/>
    </source>
</evidence>
<dbReference type="GO" id="GO:0008483">
    <property type="term" value="F:transaminase activity"/>
    <property type="evidence" value="ECO:0007669"/>
    <property type="project" value="UniProtKB-KW"/>
</dbReference>
<dbReference type="OrthoDB" id="9764293at2"/>
<dbReference type="SUPFAM" id="SSF53383">
    <property type="entry name" value="PLP-dependent transferases"/>
    <property type="match status" value="1"/>
</dbReference>
<dbReference type="PANTHER" id="PTHR43586">
    <property type="entry name" value="CYSTEINE DESULFURASE"/>
    <property type="match status" value="1"/>
</dbReference>
<feature type="domain" description="Aminotransferase class V" evidence="2">
    <location>
        <begin position="48"/>
        <end position="415"/>
    </location>
</feature>
<dbReference type="InterPro" id="IPR015422">
    <property type="entry name" value="PyrdxlP-dep_Trfase_small"/>
</dbReference>
<dbReference type="InterPro" id="IPR000192">
    <property type="entry name" value="Aminotrans_V_dom"/>
</dbReference>
<dbReference type="InterPro" id="IPR015424">
    <property type="entry name" value="PyrdxlP-dep_Trfase"/>
</dbReference>
<dbReference type="Pfam" id="PF00266">
    <property type="entry name" value="Aminotran_5"/>
    <property type="match status" value="1"/>
</dbReference>
<gene>
    <name evidence="3" type="ORF">FOB72_19110</name>
</gene>
<dbReference type="EMBL" id="CP044067">
    <property type="protein sequence ID" value="QET04260.1"/>
    <property type="molecule type" value="Genomic_DNA"/>
</dbReference>
<evidence type="ECO:0000313" key="4">
    <source>
        <dbReference type="Proteomes" id="UP000322822"/>
    </source>
</evidence>
<reference evidence="3 4" key="1">
    <citation type="submission" date="2019-09" db="EMBL/GenBank/DDBJ databases">
        <title>FDA dAtabase for Regulatory Grade micrObial Sequences (FDA-ARGOS): Supporting development and validation of Infectious Disease Dx tests.</title>
        <authorList>
            <person name="Sciortino C."/>
            <person name="Tallon L."/>
            <person name="Sadzewicz L."/>
            <person name="Vavikolanu K."/>
            <person name="Mehta A."/>
            <person name="Aluvathingal J."/>
            <person name="Nadendla S."/>
            <person name="Nandy P."/>
            <person name="Geyer C."/>
            <person name="Yan Y."/>
            <person name="Sichtig H."/>
        </authorList>
    </citation>
    <scope>NUCLEOTIDE SEQUENCE [LARGE SCALE GENOMIC DNA]</scope>
    <source>
        <strain evidence="3 4">FDAARGOS_664</strain>
    </source>
</reference>
<dbReference type="Gene3D" id="3.90.1150.10">
    <property type="entry name" value="Aspartate Aminotransferase, domain 1"/>
    <property type="match status" value="1"/>
</dbReference>
<evidence type="ECO:0000313" key="3">
    <source>
        <dbReference type="EMBL" id="QET04260.1"/>
    </source>
</evidence>